<evidence type="ECO:0000313" key="6">
    <source>
        <dbReference type="Proteomes" id="UP000824220"/>
    </source>
</evidence>
<feature type="domain" description="DUF4349" evidence="4">
    <location>
        <begin position="102"/>
        <end position="310"/>
    </location>
</feature>
<accession>A0A9D2KH17</accession>
<sequence>MNDVERDLPELSDDAVARIELGMLADIERGRQQKSSTRAKRRRGWVGGSLAAAAVVVGVVIIVPLAQQPQMDVGASGAADHAAPEASVQQASPSERDSSGERRVIRTGSATIVVDDVASATIALTDLADEYDGYVEDLGSSDADEDATGTGWITLRVPADDLDAVRASLADLGDVREERVSSSDVTAQSVDLEARIDSLTASVDRLDELMAKAGSVGDLLEAEQALSERQAELESLQREYDRLGDEVAMSTLSVSLKTTASAADLDPAGFGDGILAGWNALAAFLSGLVVVVGAVLPWLGAVGVVALVVWVIVRIVRRRR</sequence>
<dbReference type="Pfam" id="PF14257">
    <property type="entry name" value="DUF4349"/>
    <property type="match status" value="1"/>
</dbReference>
<feature type="compositionally biased region" description="Basic and acidic residues" evidence="2">
    <location>
        <begin position="94"/>
        <end position="104"/>
    </location>
</feature>
<reference evidence="5" key="1">
    <citation type="journal article" date="2021" name="PeerJ">
        <title>Extensive microbial diversity within the chicken gut microbiome revealed by metagenomics and culture.</title>
        <authorList>
            <person name="Gilroy R."/>
            <person name="Ravi A."/>
            <person name="Getino M."/>
            <person name="Pursley I."/>
            <person name="Horton D.L."/>
            <person name="Alikhan N.F."/>
            <person name="Baker D."/>
            <person name="Gharbi K."/>
            <person name="Hall N."/>
            <person name="Watson M."/>
            <person name="Adriaenssens E.M."/>
            <person name="Foster-Nyarko E."/>
            <person name="Jarju S."/>
            <person name="Secka A."/>
            <person name="Antonio M."/>
            <person name="Oren A."/>
            <person name="Chaudhuri R.R."/>
            <person name="La Ragione R."/>
            <person name="Hildebrand F."/>
            <person name="Pallen M.J."/>
        </authorList>
    </citation>
    <scope>NUCLEOTIDE SEQUENCE</scope>
    <source>
        <strain evidence="5">ChiHjej8B7-3636</strain>
    </source>
</reference>
<proteinExistence type="predicted"/>
<dbReference type="Proteomes" id="UP000824220">
    <property type="component" value="Unassembled WGS sequence"/>
</dbReference>
<comment type="caution">
    <text evidence="5">The sequence shown here is derived from an EMBL/GenBank/DDBJ whole genome shotgun (WGS) entry which is preliminary data.</text>
</comment>
<evidence type="ECO:0000256" key="3">
    <source>
        <dbReference type="SAM" id="Phobius"/>
    </source>
</evidence>
<dbReference type="InterPro" id="IPR025645">
    <property type="entry name" value="DUF4349"/>
</dbReference>
<feature type="coiled-coil region" evidence="1">
    <location>
        <begin position="219"/>
        <end position="246"/>
    </location>
</feature>
<evidence type="ECO:0000256" key="1">
    <source>
        <dbReference type="SAM" id="Coils"/>
    </source>
</evidence>
<feature type="transmembrane region" description="Helical" evidence="3">
    <location>
        <begin position="280"/>
        <end position="313"/>
    </location>
</feature>
<evidence type="ECO:0000313" key="5">
    <source>
        <dbReference type="EMBL" id="HJA03332.1"/>
    </source>
</evidence>
<organism evidence="5 6">
    <name type="scientific">Candidatus Microbacterium stercoravium</name>
    <dbReference type="NCBI Taxonomy" id="2838697"/>
    <lineage>
        <taxon>Bacteria</taxon>
        <taxon>Bacillati</taxon>
        <taxon>Actinomycetota</taxon>
        <taxon>Actinomycetes</taxon>
        <taxon>Micrococcales</taxon>
        <taxon>Microbacteriaceae</taxon>
        <taxon>Microbacterium</taxon>
    </lineage>
</organism>
<dbReference type="EMBL" id="DXAM01000009">
    <property type="protein sequence ID" value="HJA03332.1"/>
    <property type="molecule type" value="Genomic_DNA"/>
</dbReference>
<name>A0A9D2KH17_9MICO</name>
<keyword evidence="3" id="KW-0812">Transmembrane</keyword>
<keyword evidence="1" id="KW-0175">Coiled coil</keyword>
<reference evidence="5" key="2">
    <citation type="submission" date="2021-04" db="EMBL/GenBank/DDBJ databases">
        <authorList>
            <person name="Gilroy R."/>
        </authorList>
    </citation>
    <scope>NUCLEOTIDE SEQUENCE</scope>
    <source>
        <strain evidence="5">ChiHjej8B7-3636</strain>
    </source>
</reference>
<feature type="transmembrane region" description="Helical" evidence="3">
    <location>
        <begin position="44"/>
        <end position="66"/>
    </location>
</feature>
<gene>
    <name evidence="5" type="ORF">H9800_00520</name>
</gene>
<dbReference type="AlphaFoldDB" id="A0A9D2KH17"/>
<protein>
    <submittedName>
        <fullName evidence="5">DUF4349 domain-containing protein</fullName>
    </submittedName>
</protein>
<keyword evidence="3" id="KW-1133">Transmembrane helix</keyword>
<evidence type="ECO:0000256" key="2">
    <source>
        <dbReference type="SAM" id="MobiDB-lite"/>
    </source>
</evidence>
<feature type="region of interest" description="Disordered" evidence="2">
    <location>
        <begin position="76"/>
        <end position="104"/>
    </location>
</feature>
<keyword evidence="3" id="KW-0472">Membrane</keyword>
<evidence type="ECO:0000259" key="4">
    <source>
        <dbReference type="Pfam" id="PF14257"/>
    </source>
</evidence>